<dbReference type="SUPFAM" id="SSF51905">
    <property type="entry name" value="FAD/NAD(P)-binding domain"/>
    <property type="match status" value="1"/>
</dbReference>
<dbReference type="InterPro" id="IPR002937">
    <property type="entry name" value="Amino_oxidase"/>
</dbReference>
<dbReference type="PANTHER" id="PTHR10742">
    <property type="entry name" value="FLAVIN MONOAMINE OXIDASE"/>
    <property type="match status" value="1"/>
</dbReference>
<organism evidence="4 5">
    <name type="scientific">Nonomuraea maheshkhaliensis</name>
    <dbReference type="NCBI Taxonomy" id="419590"/>
    <lineage>
        <taxon>Bacteria</taxon>
        <taxon>Bacillati</taxon>
        <taxon>Actinomycetota</taxon>
        <taxon>Actinomycetes</taxon>
        <taxon>Streptosporangiales</taxon>
        <taxon>Streptosporangiaceae</taxon>
        <taxon>Nonomuraea</taxon>
    </lineage>
</organism>
<accession>A0ABN2GPF5</accession>
<dbReference type="InterPro" id="IPR050281">
    <property type="entry name" value="Flavin_monoamine_oxidase"/>
</dbReference>
<keyword evidence="2" id="KW-0560">Oxidoreductase</keyword>
<dbReference type="RefSeq" id="WP_346112496.1">
    <property type="nucleotide sequence ID" value="NZ_BAAAMU010000100.1"/>
</dbReference>
<evidence type="ECO:0000313" key="5">
    <source>
        <dbReference type="Proteomes" id="UP001500064"/>
    </source>
</evidence>
<dbReference type="PRINTS" id="PR00757">
    <property type="entry name" value="AMINEOXDASEF"/>
</dbReference>
<dbReference type="EMBL" id="BAAAMU010000100">
    <property type="protein sequence ID" value="GAA1674682.1"/>
    <property type="molecule type" value="Genomic_DNA"/>
</dbReference>
<comment type="cofactor">
    <cofactor evidence="1">
        <name>FAD</name>
        <dbReference type="ChEBI" id="CHEBI:57692"/>
    </cofactor>
</comment>
<name>A0ABN2GPF5_9ACTN</name>
<evidence type="ECO:0000256" key="1">
    <source>
        <dbReference type="ARBA" id="ARBA00001974"/>
    </source>
</evidence>
<protein>
    <recommendedName>
        <fullName evidence="3">Amine oxidase domain-containing protein</fullName>
    </recommendedName>
</protein>
<evidence type="ECO:0000256" key="2">
    <source>
        <dbReference type="ARBA" id="ARBA00023002"/>
    </source>
</evidence>
<keyword evidence="5" id="KW-1185">Reference proteome</keyword>
<sequence>MAELDVVVIGAGVSGLAAAAKLAGAGLAVEMLEARTRIGGRIHTDEDSGLELGAQVVHGDRNPIGALPGLPALVPLPRYAAKVLMNGAPHPLSALRPPPPLLEERLVADATGRPVVEAAGRPSPSGCGDVSVAQWLKEQTVRFPTALEPAAEWFRQNWAADPEALSALGVSAARRADAVGQGQFALPGGLRTLPERLADGLRVRLGDPVVRLTWSPGRVRVVTAAGHVVDAAAAVVTVPPPIVADGRLTINDLPVRKQAAAQELRPGDAWCALVTYPEPAPESVVVFDPEGRLGFVTATAGRHEVVIMAKAGAAGWARAVWRASAPAGGEGEVAWRDGPLLSRLAEAVPWTKGRVPEVVKVADWGADPWAGGAYTYPGAGALWAPAAWAEPMGGTIFFAGEATTGLAGPPMAHMAMAGGERAATEVIGALR</sequence>
<evidence type="ECO:0000259" key="3">
    <source>
        <dbReference type="Pfam" id="PF01593"/>
    </source>
</evidence>
<reference evidence="4 5" key="1">
    <citation type="journal article" date="2019" name="Int. J. Syst. Evol. Microbiol.">
        <title>The Global Catalogue of Microorganisms (GCM) 10K type strain sequencing project: providing services to taxonomists for standard genome sequencing and annotation.</title>
        <authorList>
            <consortium name="The Broad Institute Genomics Platform"/>
            <consortium name="The Broad Institute Genome Sequencing Center for Infectious Disease"/>
            <person name="Wu L."/>
            <person name="Ma J."/>
        </authorList>
    </citation>
    <scope>NUCLEOTIDE SEQUENCE [LARGE SCALE GENOMIC DNA]</scope>
    <source>
        <strain evidence="4 5">JCM 13929</strain>
    </source>
</reference>
<feature type="domain" description="Amine oxidase" evidence="3">
    <location>
        <begin position="13"/>
        <end position="427"/>
    </location>
</feature>
<dbReference type="Pfam" id="PF01593">
    <property type="entry name" value="Amino_oxidase"/>
    <property type="match status" value="1"/>
</dbReference>
<comment type="caution">
    <text evidence="4">The sequence shown here is derived from an EMBL/GenBank/DDBJ whole genome shotgun (WGS) entry which is preliminary data.</text>
</comment>
<proteinExistence type="predicted"/>
<dbReference type="Gene3D" id="3.50.50.60">
    <property type="entry name" value="FAD/NAD(P)-binding domain"/>
    <property type="match status" value="1"/>
</dbReference>
<dbReference type="InterPro" id="IPR036188">
    <property type="entry name" value="FAD/NAD-bd_sf"/>
</dbReference>
<dbReference type="Proteomes" id="UP001500064">
    <property type="component" value="Unassembled WGS sequence"/>
</dbReference>
<gene>
    <name evidence="4" type="ORF">GCM10009733_084550</name>
</gene>
<dbReference type="InterPro" id="IPR001613">
    <property type="entry name" value="Flavin_amine_oxidase"/>
</dbReference>
<evidence type="ECO:0000313" key="4">
    <source>
        <dbReference type="EMBL" id="GAA1674682.1"/>
    </source>
</evidence>
<dbReference type="PANTHER" id="PTHR10742:SF410">
    <property type="entry name" value="LYSINE-SPECIFIC HISTONE DEMETHYLASE 2"/>
    <property type="match status" value="1"/>
</dbReference>